<name>A0A427AX97_ENSVE</name>
<comment type="caution">
    <text evidence="2">The sequence shown here is derived from an EMBL/GenBank/DDBJ whole genome shotgun (WGS) entry which is preliminary data.</text>
</comment>
<dbReference type="Proteomes" id="UP000287651">
    <property type="component" value="Unassembled WGS sequence"/>
</dbReference>
<protein>
    <submittedName>
        <fullName evidence="2">Uncharacterized protein</fullName>
    </submittedName>
</protein>
<evidence type="ECO:0000313" key="3">
    <source>
        <dbReference type="Proteomes" id="UP000287651"/>
    </source>
</evidence>
<evidence type="ECO:0000313" key="2">
    <source>
        <dbReference type="EMBL" id="RRT80880.1"/>
    </source>
</evidence>
<feature type="compositionally biased region" description="Acidic residues" evidence="1">
    <location>
        <begin position="110"/>
        <end position="119"/>
    </location>
</feature>
<accession>A0A427AX97</accession>
<evidence type="ECO:0000256" key="1">
    <source>
        <dbReference type="SAM" id="MobiDB-lite"/>
    </source>
</evidence>
<dbReference type="AlphaFoldDB" id="A0A427AX97"/>
<feature type="compositionally biased region" description="Basic and acidic residues" evidence="1">
    <location>
        <begin position="60"/>
        <end position="78"/>
    </location>
</feature>
<organism evidence="2 3">
    <name type="scientific">Ensete ventricosum</name>
    <name type="common">Abyssinian banana</name>
    <name type="synonym">Musa ensete</name>
    <dbReference type="NCBI Taxonomy" id="4639"/>
    <lineage>
        <taxon>Eukaryota</taxon>
        <taxon>Viridiplantae</taxon>
        <taxon>Streptophyta</taxon>
        <taxon>Embryophyta</taxon>
        <taxon>Tracheophyta</taxon>
        <taxon>Spermatophyta</taxon>
        <taxon>Magnoliopsida</taxon>
        <taxon>Liliopsida</taxon>
        <taxon>Zingiberales</taxon>
        <taxon>Musaceae</taxon>
        <taxon>Ensete</taxon>
    </lineage>
</organism>
<gene>
    <name evidence="2" type="ORF">B296_00020248</name>
</gene>
<reference evidence="2 3" key="1">
    <citation type="journal article" date="2014" name="Agronomy (Basel)">
        <title>A Draft Genome Sequence for Ensete ventricosum, the Drought-Tolerant Tree Against Hunger.</title>
        <authorList>
            <person name="Harrison J."/>
            <person name="Moore K.A."/>
            <person name="Paszkiewicz K."/>
            <person name="Jones T."/>
            <person name="Grant M."/>
            <person name="Ambacheew D."/>
            <person name="Muzemil S."/>
            <person name="Studholme D.J."/>
        </authorList>
    </citation>
    <scope>NUCLEOTIDE SEQUENCE [LARGE SCALE GENOMIC DNA]</scope>
</reference>
<dbReference type="EMBL" id="AMZH03001039">
    <property type="protein sequence ID" value="RRT80880.1"/>
    <property type="molecule type" value="Genomic_DNA"/>
</dbReference>
<feature type="region of interest" description="Disordered" evidence="1">
    <location>
        <begin position="48"/>
        <end position="133"/>
    </location>
</feature>
<proteinExistence type="predicted"/>
<sequence length="133" mass="15245">MPLTHQQKKSLNIANQQSYVMASDDSINTKLEAIEARMEDKLHALFEKFRLGRSRSPKRSQREKSLDHKENPREKGDQAPDSSCPCMSYHKTSEFPHGGNSEEGYADLKFEEEDAEEEPQPATDRTLEELYGD</sequence>